<dbReference type="EMBL" id="CVQH01021640">
    <property type="protein sequence ID" value="CRK31160.1"/>
    <property type="molecule type" value="Genomic_DNA"/>
</dbReference>
<reference evidence="2 3" key="1">
    <citation type="submission" date="2015-05" db="EMBL/GenBank/DDBJ databases">
        <authorList>
            <person name="Wang D.B."/>
            <person name="Wang M."/>
        </authorList>
    </citation>
    <scope>NUCLEOTIDE SEQUENCE [LARGE SCALE GENOMIC DNA]</scope>
    <source>
        <strain evidence="2">VL1</strain>
    </source>
</reference>
<accession>A0A0G4MB25</accession>
<evidence type="ECO:0000313" key="3">
    <source>
        <dbReference type="Proteomes" id="UP000044602"/>
    </source>
</evidence>
<evidence type="ECO:0000256" key="1">
    <source>
        <dbReference type="SAM" id="SignalP"/>
    </source>
</evidence>
<feature type="signal peptide" evidence="1">
    <location>
        <begin position="1"/>
        <end position="18"/>
    </location>
</feature>
<evidence type="ECO:0000313" key="2">
    <source>
        <dbReference type="EMBL" id="CRK31160.1"/>
    </source>
</evidence>
<name>A0A0G4MB25_VERLO</name>
<protein>
    <submittedName>
        <fullName evidence="2">Uncharacterized protein</fullName>
    </submittedName>
</protein>
<proteinExistence type="predicted"/>
<dbReference type="Proteomes" id="UP000044602">
    <property type="component" value="Unassembled WGS sequence"/>
</dbReference>
<organism evidence="2 3">
    <name type="scientific">Verticillium longisporum</name>
    <name type="common">Verticillium dahliae var. longisporum</name>
    <dbReference type="NCBI Taxonomy" id="100787"/>
    <lineage>
        <taxon>Eukaryota</taxon>
        <taxon>Fungi</taxon>
        <taxon>Dikarya</taxon>
        <taxon>Ascomycota</taxon>
        <taxon>Pezizomycotina</taxon>
        <taxon>Sordariomycetes</taxon>
        <taxon>Hypocreomycetidae</taxon>
        <taxon>Glomerellales</taxon>
        <taxon>Plectosphaerellaceae</taxon>
        <taxon>Verticillium</taxon>
    </lineage>
</organism>
<keyword evidence="3" id="KW-1185">Reference proteome</keyword>
<sequence length="250" mass="27159">MQLTYIVTSMAILAIGQASTIPVRRQDTAPTFANVGDACSVGREDGECDKFGRCVQFIPPNEQSVLNQGRTVDTCTQTPDGEAEVGFGNSFNGEGEPLFGNVGVACTVGNEDGECDRFGRCAQFIPPNEQSILNQGRPVDTCTAGGQYFEGLDWQLKNIKIEEDDLIQEGFNEAVENGELVFRLVDTLKYGSYGEVVIEDGSLYLQASHSTREHHLTYSGPELTCVYTQALPSTFGSNVSYAAEKLVDQL</sequence>
<gene>
    <name evidence="2" type="ORF">BN1708_005351</name>
</gene>
<feature type="chain" id="PRO_5002567173" evidence="1">
    <location>
        <begin position="19"/>
        <end position="250"/>
    </location>
</feature>
<dbReference type="AlphaFoldDB" id="A0A0G4MB25"/>
<keyword evidence="1" id="KW-0732">Signal</keyword>